<comment type="caution">
    <text evidence="2">The sequence shown here is derived from an EMBL/GenBank/DDBJ whole genome shotgun (WGS) entry which is preliminary data.</text>
</comment>
<dbReference type="AlphaFoldDB" id="A0A371ET75"/>
<accession>A0A371ET75</accession>
<evidence type="ECO:0000259" key="1">
    <source>
        <dbReference type="Pfam" id="PF03732"/>
    </source>
</evidence>
<organism evidence="2 3">
    <name type="scientific">Mucuna pruriens</name>
    <name type="common">Velvet bean</name>
    <name type="synonym">Dolichos pruriens</name>
    <dbReference type="NCBI Taxonomy" id="157652"/>
    <lineage>
        <taxon>Eukaryota</taxon>
        <taxon>Viridiplantae</taxon>
        <taxon>Streptophyta</taxon>
        <taxon>Embryophyta</taxon>
        <taxon>Tracheophyta</taxon>
        <taxon>Spermatophyta</taxon>
        <taxon>Magnoliopsida</taxon>
        <taxon>eudicotyledons</taxon>
        <taxon>Gunneridae</taxon>
        <taxon>Pentapetalae</taxon>
        <taxon>rosids</taxon>
        <taxon>fabids</taxon>
        <taxon>Fabales</taxon>
        <taxon>Fabaceae</taxon>
        <taxon>Papilionoideae</taxon>
        <taxon>50 kb inversion clade</taxon>
        <taxon>NPAAA clade</taxon>
        <taxon>indigoferoid/millettioid clade</taxon>
        <taxon>Phaseoleae</taxon>
        <taxon>Mucuna</taxon>
    </lineage>
</organism>
<protein>
    <recommendedName>
        <fullName evidence="1">Retrotransposon gag domain-containing protein</fullName>
    </recommendedName>
</protein>
<dbReference type="InterPro" id="IPR005162">
    <property type="entry name" value="Retrotrans_gag_dom"/>
</dbReference>
<name>A0A371ET75_MUCPR</name>
<feature type="non-terminal residue" evidence="2">
    <location>
        <position position="1"/>
    </location>
</feature>
<keyword evidence="3" id="KW-1185">Reference proteome</keyword>
<dbReference type="Pfam" id="PF03732">
    <property type="entry name" value="Retrotrans_gag"/>
    <property type="match status" value="1"/>
</dbReference>
<dbReference type="PANTHER" id="PTHR35046">
    <property type="entry name" value="ZINC KNUCKLE (CCHC-TYPE) FAMILY PROTEIN"/>
    <property type="match status" value="1"/>
</dbReference>
<evidence type="ECO:0000313" key="3">
    <source>
        <dbReference type="Proteomes" id="UP000257109"/>
    </source>
</evidence>
<dbReference type="EMBL" id="QJKJ01012188">
    <property type="protein sequence ID" value="RDX69261.1"/>
    <property type="molecule type" value="Genomic_DNA"/>
</dbReference>
<proteinExistence type="predicted"/>
<evidence type="ECO:0000313" key="2">
    <source>
        <dbReference type="EMBL" id="RDX69261.1"/>
    </source>
</evidence>
<dbReference type="Proteomes" id="UP000257109">
    <property type="component" value="Unassembled WGS sequence"/>
</dbReference>
<gene>
    <name evidence="2" type="ORF">CR513_51647</name>
</gene>
<reference evidence="2" key="1">
    <citation type="submission" date="2018-05" db="EMBL/GenBank/DDBJ databases">
        <title>Draft genome of Mucuna pruriens seed.</title>
        <authorList>
            <person name="Nnadi N.E."/>
            <person name="Vos R."/>
            <person name="Hasami M.H."/>
            <person name="Devisetty U.K."/>
            <person name="Aguiy J.C."/>
        </authorList>
    </citation>
    <scope>NUCLEOTIDE SEQUENCE [LARGE SCALE GENOMIC DNA]</scope>
    <source>
        <strain evidence="2">JCA_2017</strain>
    </source>
</reference>
<dbReference type="PANTHER" id="PTHR35046:SF26">
    <property type="entry name" value="RNA-DIRECTED DNA POLYMERASE"/>
    <property type="match status" value="1"/>
</dbReference>
<feature type="domain" description="Retrotransposon gag" evidence="1">
    <location>
        <begin position="59"/>
        <end position="112"/>
    </location>
</feature>
<sequence length="231" mass="26074">MSFIVEIKDHGYGQVPRSSIFKMIHFKIVSFVIRVSTLEINIIIKGSYLRAHKEKLSVKRHYYKDLHKKLQSLTQGSMSVEDYYKEIEVVMIRANVEEDHKATMARFIGGLKKEIANNTNPKEDVKAKYSNTHPKGKIDTNTSYRSRDIKCFRHQGVGHIASQCPNEKAMVMLDNGEIESEGSSDDEMLPLKDCSDVEVVEPGDGVVLVLVTRHALSIQPKEDGDVAQCHG</sequence>